<evidence type="ECO:0000313" key="2">
    <source>
        <dbReference type="EMBL" id="AES04233.1"/>
    </source>
</evidence>
<reference evidence="2" key="1">
    <citation type="journal article" date="2013" name="J. Virol.">
        <title>Sequencing, annotation, and characterization of the influenza ferret infectome.</title>
        <authorList>
            <person name="Leon A.J."/>
            <person name="Banner D."/>
            <person name="Xu L."/>
            <person name="Ran L."/>
            <person name="Peng Z."/>
            <person name="Yi K."/>
            <person name="Chen C."/>
            <person name="Xu F."/>
            <person name="Huang J."/>
            <person name="Zhao Z."/>
            <person name="Lin Z."/>
            <person name="Huang S.H."/>
            <person name="Fang Y."/>
            <person name="Kelvin A.A."/>
            <person name="Ross T.M."/>
            <person name="Farooqui A."/>
            <person name="Kelvin D.J."/>
        </authorList>
    </citation>
    <scope>NUCLEOTIDE SEQUENCE</scope>
    <source>
        <tissue evidence="2">Lungs</tissue>
    </source>
</reference>
<protein>
    <submittedName>
        <fullName evidence="2">Pleckstrin-like proteiny domain containing, family F member 1</fullName>
    </submittedName>
</protein>
<accession>G9KH58</accession>
<feature type="compositionally biased region" description="Low complexity" evidence="1">
    <location>
        <begin position="23"/>
        <end position="35"/>
    </location>
</feature>
<dbReference type="AlphaFoldDB" id="G9KH58"/>
<dbReference type="EMBL" id="JP015635">
    <property type="protein sequence ID" value="AES04233.1"/>
    <property type="molecule type" value="mRNA"/>
</dbReference>
<feature type="region of interest" description="Disordered" evidence="1">
    <location>
        <begin position="1"/>
        <end position="161"/>
    </location>
</feature>
<proteinExistence type="evidence at transcript level"/>
<organism evidence="2">
    <name type="scientific">Mustela putorius furo</name>
    <name type="common">European domestic ferret</name>
    <name type="synonym">Mustela furo</name>
    <dbReference type="NCBI Taxonomy" id="9669"/>
    <lineage>
        <taxon>Eukaryota</taxon>
        <taxon>Metazoa</taxon>
        <taxon>Chordata</taxon>
        <taxon>Craniata</taxon>
        <taxon>Vertebrata</taxon>
        <taxon>Euteleostomi</taxon>
        <taxon>Mammalia</taxon>
        <taxon>Eutheria</taxon>
        <taxon>Laurasiatheria</taxon>
        <taxon>Carnivora</taxon>
        <taxon>Caniformia</taxon>
        <taxon>Musteloidea</taxon>
        <taxon>Mustelidae</taxon>
        <taxon>Mustelinae</taxon>
        <taxon>Mustela</taxon>
    </lineage>
</organism>
<evidence type="ECO:0000256" key="1">
    <source>
        <dbReference type="SAM" id="MobiDB-lite"/>
    </source>
</evidence>
<feature type="non-terminal residue" evidence="2">
    <location>
        <position position="225"/>
    </location>
</feature>
<feature type="compositionally biased region" description="Low complexity" evidence="1">
    <location>
        <begin position="134"/>
        <end position="152"/>
    </location>
</feature>
<name>G9KH58_MUSPF</name>
<feature type="non-terminal residue" evidence="2">
    <location>
        <position position="1"/>
    </location>
</feature>
<sequence length="225" mass="22485">EDGGFPGQHGDQQPAHRGGGELLRGVGAAGAAAGPAGPGAAGRGRAHQGVPQEGQAAHLLPVQRHPGVRQRGAPQAQVPQPARHPAGGGDPRAAARDAAGQEPLDDQDGQEVLRGIGRLRHGAPGVDQPHRGVRAAAAAGHGPPAQHGARGALDPRQGHGHLHALHADALLRPHAAPPLPQVRLRGVCRVLAGALPPAAPVAQAPARLQPVLPRAGRLQAEGGGG</sequence>